<dbReference type="Pfam" id="PF02527">
    <property type="entry name" value="GidB"/>
    <property type="match status" value="1"/>
</dbReference>
<feature type="compositionally biased region" description="Basic and acidic residues" evidence="7">
    <location>
        <begin position="228"/>
        <end position="237"/>
    </location>
</feature>
<dbReference type="PANTHER" id="PTHR31760:SF0">
    <property type="entry name" value="S-ADENOSYL-L-METHIONINE-DEPENDENT METHYLTRANSFERASES SUPERFAMILY PROTEIN"/>
    <property type="match status" value="1"/>
</dbReference>
<dbReference type="FunFam" id="3.40.50.150:FF:000041">
    <property type="entry name" value="Ribosomal RNA small subunit methyltransferase G"/>
    <property type="match status" value="1"/>
</dbReference>
<dbReference type="InterPro" id="IPR029063">
    <property type="entry name" value="SAM-dependent_MTases_sf"/>
</dbReference>
<gene>
    <name evidence="6" type="primary">rsmG</name>
    <name evidence="8" type="ORF">SAMN05444392_10439</name>
</gene>
<feature type="binding site" evidence="6">
    <location>
        <position position="73"/>
    </location>
    <ligand>
        <name>S-adenosyl-L-methionine</name>
        <dbReference type="ChEBI" id="CHEBI:59789"/>
    </ligand>
</feature>
<feature type="binding site" evidence="6">
    <location>
        <position position="143"/>
    </location>
    <ligand>
        <name>S-adenosyl-L-methionine</name>
        <dbReference type="ChEBI" id="CHEBI:59789"/>
    </ligand>
</feature>
<dbReference type="PANTHER" id="PTHR31760">
    <property type="entry name" value="S-ADENOSYL-L-METHIONINE-DEPENDENT METHYLTRANSFERASES SUPERFAMILY PROTEIN"/>
    <property type="match status" value="1"/>
</dbReference>
<comment type="similarity">
    <text evidence="6">Belongs to the methyltransferase superfamily. RNA methyltransferase RsmG family.</text>
</comment>
<dbReference type="GO" id="GO:0005829">
    <property type="term" value="C:cytosol"/>
    <property type="evidence" value="ECO:0007669"/>
    <property type="project" value="TreeGrafter"/>
</dbReference>
<dbReference type="AlphaFoldDB" id="A0A1M4WYW6"/>
<evidence type="ECO:0000256" key="1">
    <source>
        <dbReference type="ARBA" id="ARBA00022490"/>
    </source>
</evidence>
<evidence type="ECO:0000256" key="2">
    <source>
        <dbReference type="ARBA" id="ARBA00022552"/>
    </source>
</evidence>
<keyword evidence="2 6" id="KW-0698">rRNA processing</keyword>
<dbReference type="Proteomes" id="UP000184476">
    <property type="component" value="Unassembled WGS sequence"/>
</dbReference>
<dbReference type="Gene3D" id="3.40.50.150">
    <property type="entry name" value="Vaccinia Virus protein VP39"/>
    <property type="match status" value="1"/>
</dbReference>
<sequence length="237" mass="27039">MQERVAKDFSISLTSLQLEQFDQYYHRIIETNQYLNLTAITDEKEVYIKHFYDSLSIAAYTSFEQIKKLIDVGTGAGFPGIPLKIAFPQLEVLLIDSLQKRVRFLQGVIEELQLSAIDAVHSRAEELAQRDEYREQFDLAVARAVARLNILAEYCLPFVKVQGSFIAQKGAVIDEEIEEASYALHVLGKASLKKCHLTLPGSIGERNLLLMKKRDHSPRRYPRRAGLPHKEPIQAKR</sequence>
<dbReference type="NCBIfam" id="TIGR00138">
    <property type="entry name" value="rsmG_gidB"/>
    <property type="match status" value="1"/>
</dbReference>
<dbReference type="PIRSF" id="PIRSF003078">
    <property type="entry name" value="GidB"/>
    <property type="match status" value="1"/>
</dbReference>
<reference evidence="8 9" key="1">
    <citation type="submission" date="2016-11" db="EMBL/GenBank/DDBJ databases">
        <authorList>
            <person name="Jaros S."/>
            <person name="Januszkiewicz K."/>
            <person name="Wedrychowicz H."/>
        </authorList>
    </citation>
    <scope>NUCLEOTIDE SEQUENCE [LARGE SCALE GENOMIC DNA]</scope>
    <source>
        <strain evidence="8 9">DSM 44666</strain>
    </source>
</reference>
<keyword evidence="4 6" id="KW-0808">Transferase</keyword>
<evidence type="ECO:0000313" key="9">
    <source>
        <dbReference type="Proteomes" id="UP000184476"/>
    </source>
</evidence>
<dbReference type="InterPro" id="IPR003682">
    <property type="entry name" value="rRNA_ssu_MeTfrase_G"/>
</dbReference>
<evidence type="ECO:0000256" key="7">
    <source>
        <dbReference type="SAM" id="MobiDB-lite"/>
    </source>
</evidence>
<comment type="function">
    <text evidence="6">Specifically methylates the N7 position of guanine in position 535 of 16S rRNA.</text>
</comment>
<comment type="subcellular location">
    <subcellularLocation>
        <location evidence="6">Cytoplasm</location>
    </subcellularLocation>
</comment>
<accession>A0A1M4WYW6</accession>
<keyword evidence="1 6" id="KW-0963">Cytoplasm</keyword>
<dbReference type="CDD" id="cd02440">
    <property type="entry name" value="AdoMet_MTases"/>
    <property type="match status" value="1"/>
</dbReference>
<dbReference type="STRING" id="112248.SAMN05444392_10439"/>
<keyword evidence="3 6" id="KW-0489">Methyltransferase</keyword>
<evidence type="ECO:0000256" key="3">
    <source>
        <dbReference type="ARBA" id="ARBA00022603"/>
    </source>
</evidence>
<organism evidence="8 9">
    <name type="scientific">Seinonella peptonophila</name>
    <dbReference type="NCBI Taxonomy" id="112248"/>
    <lineage>
        <taxon>Bacteria</taxon>
        <taxon>Bacillati</taxon>
        <taxon>Bacillota</taxon>
        <taxon>Bacilli</taxon>
        <taxon>Bacillales</taxon>
        <taxon>Thermoactinomycetaceae</taxon>
        <taxon>Seinonella</taxon>
    </lineage>
</organism>
<evidence type="ECO:0000256" key="5">
    <source>
        <dbReference type="ARBA" id="ARBA00022691"/>
    </source>
</evidence>
<dbReference type="HAMAP" id="MF_00074">
    <property type="entry name" value="16SrRNA_methyltr_G"/>
    <property type="match status" value="1"/>
</dbReference>
<proteinExistence type="inferred from homology"/>
<comment type="caution">
    <text evidence="6">Lacks conserved residue(s) required for the propagation of feature annotation.</text>
</comment>
<protein>
    <recommendedName>
        <fullName evidence="6">Ribosomal RNA small subunit methyltransferase G</fullName>
        <ecNumber evidence="6">2.1.1.-</ecNumber>
    </recommendedName>
    <alternativeName>
        <fullName evidence="6">16S rRNA 7-methylguanosine methyltransferase</fullName>
        <shortName evidence="6">16S rRNA m7G methyltransferase</shortName>
    </alternativeName>
</protein>
<keyword evidence="5 6" id="KW-0949">S-adenosyl-L-methionine</keyword>
<dbReference type="EMBL" id="FQVL01000004">
    <property type="protein sequence ID" value="SHE86400.1"/>
    <property type="molecule type" value="Genomic_DNA"/>
</dbReference>
<dbReference type="SUPFAM" id="SSF53335">
    <property type="entry name" value="S-adenosyl-L-methionine-dependent methyltransferases"/>
    <property type="match status" value="1"/>
</dbReference>
<name>A0A1M4WYW6_9BACL</name>
<feature type="compositionally biased region" description="Basic residues" evidence="7">
    <location>
        <begin position="214"/>
        <end position="227"/>
    </location>
</feature>
<evidence type="ECO:0000256" key="4">
    <source>
        <dbReference type="ARBA" id="ARBA00022679"/>
    </source>
</evidence>
<evidence type="ECO:0000313" key="8">
    <source>
        <dbReference type="EMBL" id="SHE86400.1"/>
    </source>
</evidence>
<evidence type="ECO:0000256" key="6">
    <source>
        <dbReference type="HAMAP-Rule" id="MF_00074"/>
    </source>
</evidence>
<feature type="binding site" evidence="6">
    <location>
        <begin position="124"/>
        <end position="125"/>
    </location>
    <ligand>
        <name>S-adenosyl-L-methionine</name>
        <dbReference type="ChEBI" id="CHEBI:59789"/>
    </ligand>
</feature>
<dbReference type="GO" id="GO:0070043">
    <property type="term" value="F:rRNA (guanine-N7-)-methyltransferase activity"/>
    <property type="evidence" value="ECO:0007669"/>
    <property type="project" value="UniProtKB-UniRule"/>
</dbReference>
<dbReference type="EC" id="2.1.1.-" evidence="6"/>
<feature type="region of interest" description="Disordered" evidence="7">
    <location>
        <begin position="214"/>
        <end position="237"/>
    </location>
</feature>
<keyword evidence="9" id="KW-1185">Reference proteome</keyword>
<feature type="binding site" evidence="6">
    <location>
        <position position="78"/>
    </location>
    <ligand>
        <name>S-adenosyl-L-methionine</name>
        <dbReference type="ChEBI" id="CHEBI:59789"/>
    </ligand>
</feature>